<feature type="region of interest" description="Disordered" evidence="1">
    <location>
        <begin position="286"/>
        <end position="317"/>
    </location>
</feature>
<evidence type="ECO:0008006" key="5">
    <source>
        <dbReference type="Google" id="ProtNLM"/>
    </source>
</evidence>
<feature type="transmembrane region" description="Helical" evidence="2">
    <location>
        <begin position="105"/>
        <end position="123"/>
    </location>
</feature>
<protein>
    <recommendedName>
        <fullName evidence="5">Transmembrane protein 164</fullName>
    </recommendedName>
</protein>
<dbReference type="AlphaFoldDB" id="A0AAN8KB26"/>
<keyword evidence="2" id="KW-0472">Membrane</keyword>
<name>A0AAN8KB26_PATCE</name>
<evidence type="ECO:0000256" key="2">
    <source>
        <dbReference type="SAM" id="Phobius"/>
    </source>
</evidence>
<dbReference type="EMBL" id="JAZGQO010000001">
    <property type="protein sequence ID" value="KAK6195249.1"/>
    <property type="molecule type" value="Genomic_DNA"/>
</dbReference>
<evidence type="ECO:0000256" key="1">
    <source>
        <dbReference type="SAM" id="MobiDB-lite"/>
    </source>
</evidence>
<proteinExistence type="predicted"/>
<reference evidence="3 4" key="1">
    <citation type="submission" date="2024-01" db="EMBL/GenBank/DDBJ databases">
        <title>The genome of the rayed Mediterranean limpet Patella caerulea (Linnaeus, 1758).</title>
        <authorList>
            <person name="Anh-Thu Weber A."/>
            <person name="Halstead-Nussloch G."/>
        </authorList>
    </citation>
    <scope>NUCLEOTIDE SEQUENCE [LARGE SCALE GENOMIC DNA]</scope>
    <source>
        <strain evidence="3">AATW-2023a</strain>
        <tissue evidence="3">Whole specimen</tissue>
    </source>
</reference>
<feature type="transmembrane region" description="Helical" evidence="2">
    <location>
        <begin position="164"/>
        <end position="183"/>
    </location>
</feature>
<keyword evidence="4" id="KW-1185">Reference proteome</keyword>
<dbReference type="InterPro" id="IPR026508">
    <property type="entry name" value="TMEM164"/>
</dbReference>
<keyword evidence="2" id="KW-0812">Transmembrane</keyword>
<dbReference type="PANTHER" id="PTHR20948:SF2">
    <property type="entry name" value="TRANSMEMBRANE PROTEIN 164"/>
    <property type="match status" value="1"/>
</dbReference>
<gene>
    <name evidence="3" type="ORF">SNE40_000719</name>
</gene>
<comment type="caution">
    <text evidence="3">The sequence shown here is derived from an EMBL/GenBank/DDBJ whole genome shotgun (WGS) entry which is preliminary data.</text>
</comment>
<feature type="compositionally biased region" description="Polar residues" evidence="1">
    <location>
        <begin position="286"/>
        <end position="302"/>
    </location>
</feature>
<accession>A0AAN8KB26</accession>
<keyword evidence="2" id="KW-1133">Transmembrane helix</keyword>
<dbReference type="Pfam" id="PF14808">
    <property type="entry name" value="TMEM164"/>
    <property type="match status" value="1"/>
</dbReference>
<dbReference type="Proteomes" id="UP001347796">
    <property type="component" value="Unassembled WGS sequence"/>
</dbReference>
<feature type="transmembrane region" description="Helical" evidence="2">
    <location>
        <begin position="195"/>
        <end position="218"/>
    </location>
</feature>
<sequence length="317" mass="36132">MANNSVGGHFDFVFAGVDFNLPGNGGKECSEFLSMTQRLIESGLSCLFAVYLFWCSYSKLKLPPLREDALNREMDYWGKRVMLLCMCLTFGIELGFKFATRQMIWIFNPCHVASIVQIYLLAAPPRRYVTGIFRFHMHMLTGAPIALLFPVVNTRLLPFEAETYYIQHILMLVIPFYLMRMGGVYIPEQLGDFSWALMTLCFQIIYHFVPLQTAALISHVNLNNMLCPAISDPFHGPYYRLCAISHQVILIPTLGKIYAWAAQYFNIRPKHDYSIEQPWLVSSTETTNGKISSDTNRISSANKSEDVKQVNGHLKAN</sequence>
<evidence type="ECO:0000313" key="4">
    <source>
        <dbReference type="Proteomes" id="UP001347796"/>
    </source>
</evidence>
<organism evidence="3 4">
    <name type="scientific">Patella caerulea</name>
    <name type="common">Rayed Mediterranean limpet</name>
    <dbReference type="NCBI Taxonomy" id="87958"/>
    <lineage>
        <taxon>Eukaryota</taxon>
        <taxon>Metazoa</taxon>
        <taxon>Spiralia</taxon>
        <taxon>Lophotrochozoa</taxon>
        <taxon>Mollusca</taxon>
        <taxon>Gastropoda</taxon>
        <taxon>Patellogastropoda</taxon>
        <taxon>Patelloidea</taxon>
        <taxon>Patellidae</taxon>
        <taxon>Patella</taxon>
    </lineage>
</organism>
<evidence type="ECO:0000313" key="3">
    <source>
        <dbReference type="EMBL" id="KAK6195249.1"/>
    </source>
</evidence>
<dbReference type="PANTHER" id="PTHR20948">
    <property type="entry name" value="TRANSMEMBRANE PROTEIN 164"/>
    <property type="match status" value="1"/>
</dbReference>
<feature type="transmembrane region" description="Helical" evidence="2">
    <location>
        <begin position="135"/>
        <end position="152"/>
    </location>
</feature>